<protein>
    <submittedName>
        <fullName evidence="2">FecR family protein</fullName>
    </submittedName>
</protein>
<sequence length="518" mass="56267">MSQHIRPDGEHPDPVWDEAYELFDKSIEGTLTEADAAQLNELVAGDQAFRQGYLRYISTHAALHRTAIPVSTAFNRDLLESVEASGTQDTPSIQDALFTQDTVPRTADPVSPGTGQHAAWQTWLLAVMAAGIAILVIDWFAQSTPNQPLAKQADIVATLVTSKGCSWGESSLPTSQGSKLTRGRINLLTGLATIQFASGVSMSLEAPADVELIDSMNCVLHDGRMYATVPNAAQGFRVDTNTAVLVDHGTSFGVAVDKAVGMTDVQVFEGVVDVQQRTTQKKQRMLTGERTIVENGRFDIIDFDSDDVFNSINDEAEKDDFQDAITITTRNGQGREKNVLPFEPRAGAFKNRLIVKTSNMHPKYNSKSYIGLDLAAIQGKSIRRVSFQLSIIPSTRGYASLVPDATFAVYGVTDQNLDDWQPESMNWENAPANGALSSIDPARSVLLGRFEIPQGQDSGYATIESPQLVQFLTDDTNGIATLIVVRETSETNVRGLAHMFASSATRNGVAPTLRVITE</sequence>
<dbReference type="PANTHER" id="PTHR30273">
    <property type="entry name" value="PERIPLASMIC SIGNAL SENSOR AND SIGMA FACTOR ACTIVATOR FECR-RELATED"/>
    <property type="match status" value="1"/>
</dbReference>
<dbReference type="Proteomes" id="UP001158067">
    <property type="component" value="Unassembled WGS sequence"/>
</dbReference>
<evidence type="ECO:0000313" key="3">
    <source>
        <dbReference type="Proteomes" id="UP001158067"/>
    </source>
</evidence>
<proteinExistence type="predicted"/>
<accession>A0ABY1Q8J1</accession>
<evidence type="ECO:0000259" key="1">
    <source>
        <dbReference type="Pfam" id="PF04773"/>
    </source>
</evidence>
<dbReference type="PANTHER" id="PTHR30273:SF2">
    <property type="entry name" value="PROTEIN FECR"/>
    <property type="match status" value="1"/>
</dbReference>
<reference evidence="2 3" key="1">
    <citation type="submission" date="2017-05" db="EMBL/GenBank/DDBJ databases">
        <authorList>
            <person name="Varghese N."/>
            <person name="Submissions S."/>
        </authorList>
    </citation>
    <scope>NUCLEOTIDE SEQUENCE [LARGE SCALE GENOMIC DNA]</scope>
    <source>
        <strain evidence="2 3">DSM 25457</strain>
    </source>
</reference>
<keyword evidence="3" id="KW-1185">Reference proteome</keyword>
<dbReference type="Pfam" id="PF04773">
    <property type="entry name" value="FecR"/>
    <property type="match status" value="1"/>
</dbReference>
<dbReference type="InterPro" id="IPR006860">
    <property type="entry name" value="FecR"/>
</dbReference>
<dbReference type="Gene3D" id="2.60.120.1440">
    <property type="match status" value="1"/>
</dbReference>
<feature type="domain" description="FecR protein" evidence="1">
    <location>
        <begin position="193"/>
        <end position="272"/>
    </location>
</feature>
<name>A0ABY1Q8J1_9BACT</name>
<organism evidence="2 3">
    <name type="scientific">Neorhodopirellula lusitana</name>
    <dbReference type="NCBI Taxonomy" id="445327"/>
    <lineage>
        <taxon>Bacteria</taxon>
        <taxon>Pseudomonadati</taxon>
        <taxon>Planctomycetota</taxon>
        <taxon>Planctomycetia</taxon>
        <taxon>Pirellulales</taxon>
        <taxon>Pirellulaceae</taxon>
        <taxon>Neorhodopirellula</taxon>
    </lineage>
</organism>
<dbReference type="EMBL" id="FXUG01000007">
    <property type="protein sequence ID" value="SMP61986.1"/>
    <property type="molecule type" value="Genomic_DNA"/>
</dbReference>
<dbReference type="RefSeq" id="WP_283433278.1">
    <property type="nucleotide sequence ID" value="NZ_FXUG01000007.1"/>
</dbReference>
<evidence type="ECO:0000313" key="2">
    <source>
        <dbReference type="EMBL" id="SMP61986.1"/>
    </source>
</evidence>
<dbReference type="InterPro" id="IPR012373">
    <property type="entry name" value="Ferrdict_sens_TM"/>
</dbReference>
<comment type="caution">
    <text evidence="2">The sequence shown here is derived from an EMBL/GenBank/DDBJ whole genome shotgun (WGS) entry which is preliminary data.</text>
</comment>
<gene>
    <name evidence="2" type="ORF">SAMN06265222_107206</name>
</gene>